<evidence type="ECO:0000256" key="1">
    <source>
        <dbReference type="ARBA" id="ARBA00008635"/>
    </source>
</evidence>
<accession>A0AAE3N9E4</accession>
<sequence>MTLPDYFAELARYHAWATQRLLIEHLALLDDAQWFGDCGLFFGSVHGTVSHLLVTDEIWWSRFALGESPRTALDAQPHAARAPLVAALLAAVQRWQPWAATLSAAQLGGELHYTRANGESMRLPFTPTLGHVFNHATHHRGQLTAALTALGLQAPELDWVRFLQIQGRVTP</sequence>
<comment type="caution">
    <text evidence="4">The sequence shown here is derived from an EMBL/GenBank/DDBJ whole genome shotgun (WGS) entry which is preliminary data.</text>
</comment>
<evidence type="ECO:0000313" key="4">
    <source>
        <dbReference type="EMBL" id="MDA7416964.1"/>
    </source>
</evidence>
<protein>
    <submittedName>
        <fullName evidence="4">DinB family protein</fullName>
    </submittedName>
</protein>
<comment type="similarity">
    <text evidence="1">Belongs to the DinB family.</text>
</comment>
<dbReference type="Pfam" id="PF05163">
    <property type="entry name" value="DinB"/>
    <property type="match status" value="1"/>
</dbReference>
<name>A0AAE3N9E4_9BURK</name>
<dbReference type="EMBL" id="JAQIPB010000003">
    <property type="protein sequence ID" value="MDA7416964.1"/>
    <property type="molecule type" value="Genomic_DNA"/>
</dbReference>
<dbReference type="SUPFAM" id="SSF109854">
    <property type="entry name" value="DinB/YfiT-like putative metalloenzymes"/>
    <property type="match status" value="1"/>
</dbReference>
<feature type="binding site" evidence="3">
    <location>
        <position position="135"/>
    </location>
    <ligand>
        <name>a divalent metal cation</name>
        <dbReference type="ChEBI" id="CHEBI:60240"/>
    </ligand>
</feature>
<keyword evidence="5" id="KW-1185">Reference proteome</keyword>
<dbReference type="Gene3D" id="1.20.120.450">
    <property type="entry name" value="dinb family like domain"/>
    <property type="match status" value="1"/>
</dbReference>
<proteinExistence type="inferred from homology"/>
<dbReference type="InterPro" id="IPR007837">
    <property type="entry name" value="DinB"/>
</dbReference>
<dbReference type="PANTHER" id="PTHR37302">
    <property type="entry name" value="SLR1116 PROTEIN"/>
    <property type="match status" value="1"/>
</dbReference>
<keyword evidence="2 3" id="KW-0479">Metal-binding</keyword>
<evidence type="ECO:0000256" key="2">
    <source>
        <dbReference type="ARBA" id="ARBA00022723"/>
    </source>
</evidence>
<dbReference type="InterPro" id="IPR034660">
    <property type="entry name" value="DinB/YfiT-like"/>
</dbReference>
<evidence type="ECO:0000256" key="3">
    <source>
        <dbReference type="PIRSR" id="PIRSR607837-1"/>
    </source>
</evidence>
<reference evidence="4" key="1">
    <citation type="submission" date="2023-01" db="EMBL/GenBank/DDBJ databases">
        <title>Xenophilus mangrovi sp. nov., isolated from soil of Mangrove nature reserve.</title>
        <authorList>
            <person name="Xu S."/>
            <person name="Liu Z."/>
            <person name="Xu Y."/>
        </authorList>
    </citation>
    <scope>NUCLEOTIDE SEQUENCE</scope>
    <source>
        <strain evidence="4">YW8</strain>
    </source>
</reference>
<dbReference type="AlphaFoldDB" id="A0AAE3N9E4"/>
<evidence type="ECO:0000313" key="5">
    <source>
        <dbReference type="Proteomes" id="UP001212602"/>
    </source>
</evidence>
<gene>
    <name evidence="4" type="ORF">PGB34_11360</name>
</gene>
<feature type="binding site" evidence="3">
    <location>
        <position position="139"/>
    </location>
    <ligand>
        <name>a divalent metal cation</name>
        <dbReference type="ChEBI" id="CHEBI:60240"/>
    </ligand>
</feature>
<dbReference type="GO" id="GO:0046872">
    <property type="term" value="F:metal ion binding"/>
    <property type="evidence" value="ECO:0007669"/>
    <property type="project" value="UniProtKB-KW"/>
</dbReference>
<dbReference type="RefSeq" id="WP_271428184.1">
    <property type="nucleotide sequence ID" value="NZ_JAQIPB010000003.1"/>
</dbReference>
<organism evidence="4 5">
    <name type="scientific">Xenophilus arseniciresistens</name>
    <dbReference type="NCBI Taxonomy" id="1283306"/>
    <lineage>
        <taxon>Bacteria</taxon>
        <taxon>Pseudomonadati</taxon>
        <taxon>Pseudomonadota</taxon>
        <taxon>Betaproteobacteria</taxon>
        <taxon>Burkholderiales</taxon>
        <taxon>Comamonadaceae</taxon>
        <taxon>Xenophilus</taxon>
    </lineage>
</organism>
<feature type="binding site" evidence="3">
    <location>
        <position position="51"/>
    </location>
    <ligand>
        <name>a divalent metal cation</name>
        <dbReference type="ChEBI" id="CHEBI:60240"/>
    </ligand>
</feature>
<dbReference type="PANTHER" id="PTHR37302:SF1">
    <property type="entry name" value="PROTEIN DINB"/>
    <property type="match status" value="1"/>
</dbReference>
<dbReference type="Proteomes" id="UP001212602">
    <property type="component" value="Unassembled WGS sequence"/>
</dbReference>